<organism evidence="1 2">
    <name type="scientific">Staphylococcus aureus</name>
    <dbReference type="NCBI Taxonomy" id="1280"/>
    <lineage>
        <taxon>Bacteria</taxon>
        <taxon>Bacillati</taxon>
        <taxon>Bacillota</taxon>
        <taxon>Bacilli</taxon>
        <taxon>Bacillales</taxon>
        <taxon>Staphylococcaceae</taxon>
        <taxon>Staphylococcus</taxon>
    </lineage>
</organism>
<reference evidence="1 2" key="1">
    <citation type="submission" date="2015-04" db="EMBL/GenBank/DDBJ databases">
        <authorList>
            <person name="Syromyatnikov M.Y."/>
            <person name="Popov V.N."/>
        </authorList>
    </citation>
    <scope>NUCLEOTIDE SEQUENCE [LARGE SCALE GENOMIC DNA]</scope>
    <source>
        <strain evidence="1 2">AH1</strain>
    </source>
</reference>
<protein>
    <submittedName>
        <fullName evidence="1">Uncharacterized protein</fullName>
    </submittedName>
</protein>
<name>A0A0U1MGQ6_STAAU</name>
<evidence type="ECO:0000313" key="2">
    <source>
        <dbReference type="Proteomes" id="UP000039437"/>
    </source>
</evidence>
<gene>
    <name evidence="1" type="ORF">BN1321_180016</name>
</gene>
<dbReference type="AlphaFoldDB" id="A0A0U1MGQ6"/>
<accession>A0A0U1MGQ6</accession>
<evidence type="ECO:0000313" key="1">
    <source>
        <dbReference type="EMBL" id="CRI08341.1"/>
    </source>
</evidence>
<dbReference type="Proteomes" id="UP000039437">
    <property type="component" value="Unassembled WGS sequence"/>
</dbReference>
<sequence length="45" mass="5294">MSITFFELYFNKNDISYNKGVPSITNKHLLKVCVKRCMIQTKVKI</sequence>
<proteinExistence type="predicted"/>
<dbReference type="EMBL" id="CVOQ01000010">
    <property type="protein sequence ID" value="CRI08341.1"/>
    <property type="molecule type" value="Genomic_DNA"/>
</dbReference>